<evidence type="ECO:0000256" key="5">
    <source>
        <dbReference type="ARBA" id="ARBA00023136"/>
    </source>
</evidence>
<gene>
    <name evidence="7" type="ORF">RRG08_026843</name>
</gene>
<proteinExistence type="inferred from homology"/>
<dbReference type="Pfam" id="PF04505">
    <property type="entry name" value="CD225"/>
    <property type="match status" value="1"/>
</dbReference>
<feature type="transmembrane region" description="Helical" evidence="6">
    <location>
        <begin position="34"/>
        <end position="67"/>
    </location>
</feature>
<reference evidence="7" key="1">
    <citation type="journal article" date="2023" name="G3 (Bethesda)">
        <title>A reference genome for the long-term kleptoplast-retaining sea slug Elysia crispata morphotype clarki.</title>
        <authorList>
            <person name="Eastman K.E."/>
            <person name="Pendleton A.L."/>
            <person name="Shaikh M.A."/>
            <person name="Suttiyut T."/>
            <person name="Ogas R."/>
            <person name="Tomko P."/>
            <person name="Gavelis G."/>
            <person name="Widhalm J.R."/>
            <person name="Wisecaver J.H."/>
        </authorList>
    </citation>
    <scope>NUCLEOTIDE SEQUENCE</scope>
    <source>
        <strain evidence="7">ECLA1</strain>
    </source>
</reference>
<comment type="subcellular location">
    <subcellularLocation>
        <location evidence="1">Membrane</location>
    </subcellularLocation>
</comment>
<evidence type="ECO:0000256" key="4">
    <source>
        <dbReference type="ARBA" id="ARBA00022989"/>
    </source>
</evidence>
<evidence type="ECO:0000313" key="7">
    <source>
        <dbReference type="EMBL" id="KAK3733728.1"/>
    </source>
</evidence>
<dbReference type="EMBL" id="JAWDGP010006885">
    <property type="protein sequence ID" value="KAK3733728.1"/>
    <property type="molecule type" value="Genomic_DNA"/>
</dbReference>
<accession>A0AAE1CTI8</accession>
<keyword evidence="8" id="KW-1185">Reference proteome</keyword>
<organism evidence="7 8">
    <name type="scientific">Elysia crispata</name>
    <name type="common">lettuce slug</name>
    <dbReference type="NCBI Taxonomy" id="231223"/>
    <lineage>
        <taxon>Eukaryota</taxon>
        <taxon>Metazoa</taxon>
        <taxon>Spiralia</taxon>
        <taxon>Lophotrochozoa</taxon>
        <taxon>Mollusca</taxon>
        <taxon>Gastropoda</taxon>
        <taxon>Heterobranchia</taxon>
        <taxon>Euthyneura</taxon>
        <taxon>Panpulmonata</taxon>
        <taxon>Sacoglossa</taxon>
        <taxon>Placobranchoidea</taxon>
        <taxon>Plakobranchidae</taxon>
        <taxon>Elysia</taxon>
    </lineage>
</organism>
<dbReference type="AlphaFoldDB" id="A0AAE1CTI8"/>
<dbReference type="Proteomes" id="UP001283361">
    <property type="component" value="Unassembled WGS sequence"/>
</dbReference>
<evidence type="ECO:0000313" key="8">
    <source>
        <dbReference type="Proteomes" id="UP001283361"/>
    </source>
</evidence>
<comment type="similarity">
    <text evidence="2">Belongs to the CD225/Dispanin family.</text>
</comment>
<dbReference type="GO" id="GO:0016020">
    <property type="term" value="C:membrane"/>
    <property type="evidence" value="ECO:0007669"/>
    <property type="project" value="UniProtKB-SubCell"/>
</dbReference>
<keyword evidence="5 6" id="KW-0472">Membrane</keyword>
<name>A0AAE1CTI8_9GAST</name>
<evidence type="ECO:0000256" key="1">
    <source>
        <dbReference type="ARBA" id="ARBA00004370"/>
    </source>
</evidence>
<evidence type="ECO:0000256" key="6">
    <source>
        <dbReference type="SAM" id="Phobius"/>
    </source>
</evidence>
<evidence type="ECO:0000256" key="2">
    <source>
        <dbReference type="ARBA" id="ARBA00006843"/>
    </source>
</evidence>
<protein>
    <submittedName>
        <fullName evidence="7">Uncharacterized protein</fullName>
    </submittedName>
</protein>
<comment type="caution">
    <text evidence="7">The sequence shown here is derived from an EMBL/GenBank/DDBJ whole genome shotgun (WGS) entry which is preliminary data.</text>
</comment>
<sequence>MGVIATFKAYQSKEHLQRGDIGNAQRESKSVRQLAIAAIAIGLSIVALCIFLFGTLPVIGVGIIVAAHS</sequence>
<evidence type="ECO:0000256" key="3">
    <source>
        <dbReference type="ARBA" id="ARBA00022692"/>
    </source>
</evidence>
<keyword evidence="4 6" id="KW-1133">Transmembrane helix</keyword>
<keyword evidence="3 6" id="KW-0812">Transmembrane</keyword>
<dbReference type="InterPro" id="IPR007593">
    <property type="entry name" value="CD225/Dispanin_fam"/>
</dbReference>